<comment type="catalytic activity">
    <reaction evidence="11">
        <text>L-seryl-[protein] + ATP = O-phospho-L-seryl-[protein] + ADP + H(+)</text>
        <dbReference type="Rhea" id="RHEA:17989"/>
        <dbReference type="Rhea" id="RHEA-COMP:9863"/>
        <dbReference type="Rhea" id="RHEA-COMP:11604"/>
        <dbReference type="ChEBI" id="CHEBI:15378"/>
        <dbReference type="ChEBI" id="CHEBI:29999"/>
        <dbReference type="ChEBI" id="CHEBI:30616"/>
        <dbReference type="ChEBI" id="CHEBI:83421"/>
        <dbReference type="ChEBI" id="CHEBI:456216"/>
        <dbReference type="EC" id="2.7.11.1"/>
    </reaction>
</comment>
<dbReference type="Gene3D" id="1.10.510.10">
    <property type="entry name" value="Transferase(Phosphotransferase) domain 1"/>
    <property type="match status" value="1"/>
</dbReference>
<dbReference type="AlphaFoldDB" id="A0A8J4V6Z5"/>
<evidence type="ECO:0000256" key="1">
    <source>
        <dbReference type="ARBA" id="ARBA00001936"/>
    </source>
</evidence>
<dbReference type="GO" id="GO:0005737">
    <property type="term" value="C:cytoplasm"/>
    <property type="evidence" value="ECO:0007669"/>
    <property type="project" value="TreeGrafter"/>
</dbReference>
<name>A0A8J4V6Z5_9MYCE</name>
<evidence type="ECO:0000256" key="4">
    <source>
        <dbReference type="ARBA" id="ARBA00022527"/>
    </source>
</evidence>
<comment type="caution">
    <text evidence="15">The sequence shown here is derived from an EMBL/GenBank/DDBJ whole genome shotgun (WGS) entry which is preliminary data.</text>
</comment>
<feature type="compositionally biased region" description="Low complexity" evidence="13">
    <location>
        <begin position="369"/>
        <end position="380"/>
    </location>
</feature>
<evidence type="ECO:0000256" key="12">
    <source>
        <dbReference type="PROSITE-ProRule" id="PRU10141"/>
    </source>
</evidence>
<dbReference type="SUPFAM" id="SSF49758">
    <property type="entry name" value="Calpain large subunit, middle domain (domain III)"/>
    <property type="match status" value="4"/>
</dbReference>
<evidence type="ECO:0000256" key="9">
    <source>
        <dbReference type="ARBA" id="ARBA00023211"/>
    </source>
</evidence>
<keyword evidence="16" id="KW-1185">Reference proteome</keyword>
<comment type="similarity">
    <text evidence="2">Belongs to the protein kinase superfamily. STE Ser/Thr protein kinase family. STE20 subfamily.</text>
</comment>
<comment type="cofactor">
    <cofactor evidence="1">
        <name>Mn(2+)</name>
        <dbReference type="ChEBI" id="CHEBI:29035"/>
    </cofactor>
</comment>
<dbReference type="PANTHER" id="PTHR48012">
    <property type="entry name" value="STERILE20-LIKE KINASE, ISOFORM B-RELATED"/>
    <property type="match status" value="1"/>
</dbReference>
<comment type="catalytic activity">
    <reaction evidence="10">
        <text>L-threonyl-[protein] + ATP = O-phospho-L-threonyl-[protein] + ADP + H(+)</text>
        <dbReference type="Rhea" id="RHEA:46608"/>
        <dbReference type="Rhea" id="RHEA-COMP:11060"/>
        <dbReference type="Rhea" id="RHEA-COMP:11605"/>
        <dbReference type="ChEBI" id="CHEBI:15378"/>
        <dbReference type="ChEBI" id="CHEBI:30013"/>
        <dbReference type="ChEBI" id="CHEBI:30616"/>
        <dbReference type="ChEBI" id="CHEBI:61977"/>
        <dbReference type="ChEBI" id="CHEBI:456216"/>
        <dbReference type="EC" id="2.7.11.1"/>
    </reaction>
</comment>
<evidence type="ECO:0000256" key="2">
    <source>
        <dbReference type="ARBA" id="ARBA00008874"/>
    </source>
</evidence>
<evidence type="ECO:0000256" key="13">
    <source>
        <dbReference type="SAM" id="MobiDB-lite"/>
    </source>
</evidence>
<evidence type="ECO:0000256" key="11">
    <source>
        <dbReference type="ARBA" id="ARBA00048679"/>
    </source>
</evidence>
<dbReference type="CDD" id="cd06612">
    <property type="entry name" value="STKc_MST1_2"/>
    <property type="match status" value="1"/>
</dbReference>
<dbReference type="FunFam" id="1.10.510.10:FF:000605">
    <property type="entry name" value="serine/threonine-protein kinase 3 isoform X2"/>
    <property type="match status" value="1"/>
</dbReference>
<dbReference type="SMART" id="SM00220">
    <property type="entry name" value="S_TKc"/>
    <property type="match status" value="1"/>
</dbReference>
<feature type="domain" description="Protein kinase" evidence="14">
    <location>
        <begin position="23"/>
        <end position="273"/>
    </location>
</feature>
<dbReference type="EC" id="2.7.11.1" evidence="3"/>
<organism evidence="15 16">
    <name type="scientific">Polysphondylium violaceum</name>
    <dbReference type="NCBI Taxonomy" id="133409"/>
    <lineage>
        <taxon>Eukaryota</taxon>
        <taxon>Amoebozoa</taxon>
        <taxon>Evosea</taxon>
        <taxon>Eumycetozoa</taxon>
        <taxon>Dictyostelia</taxon>
        <taxon>Dictyosteliales</taxon>
        <taxon>Dictyosteliaceae</taxon>
        <taxon>Polysphondylium</taxon>
    </lineage>
</organism>
<dbReference type="SMART" id="SM00720">
    <property type="entry name" value="calpain_III"/>
    <property type="match status" value="3"/>
</dbReference>
<protein>
    <recommendedName>
        <fullName evidence="3">non-specific serine/threonine protein kinase</fullName>
        <ecNumber evidence="3">2.7.11.1</ecNumber>
    </recommendedName>
</protein>
<evidence type="ECO:0000256" key="10">
    <source>
        <dbReference type="ARBA" id="ARBA00047899"/>
    </source>
</evidence>
<dbReference type="Pfam" id="PF00069">
    <property type="entry name" value="Pkinase"/>
    <property type="match status" value="1"/>
</dbReference>
<dbReference type="PROSITE" id="PS00107">
    <property type="entry name" value="PROTEIN_KINASE_ATP"/>
    <property type="match status" value="1"/>
</dbReference>
<dbReference type="InterPro" id="IPR036213">
    <property type="entry name" value="Calpain_III_sf"/>
</dbReference>
<evidence type="ECO:0000256" key="5">
    <source>
        <dbReference type="ARBA" id="ARBA00022679"/>
    </source>
</evidence>
<dbReference type="InterPro" id="IPR017441">
    <property type="entry name" value="Protein_kinase_ATP_BS"/>
</dbReference>
<evidence type="ECO:0000256" key="7">
    <source>
        <dbReference type="ARBA" id="ARBA00022777"/>
    </source>
</evidence>
<dbReference type="PANTHER" id="PTHR48012:SF10">
    <property type="entry name" value="FI20177P1"/>
    <property type="match status" value="1"/>
</dbReference>
<dbReference type="Pfam" id="PF01067">
    <property type="entry name" value="Calpain_III"/>
    <property type="match status" value="3"/>
</dbReference>
<dbReference type="Proteomes" id="UP000695562">
    <property type="component" value="Unassembled WGS sequence"/>
</dbReference>
<dbReference type="InterPro" id="IPR011009">
    <property type="entry name" value="Kinase-like_dom_sf"/>
</dbReference>
<dbReference type="InterPro" id="IPR022683">
    <property type="entry name" value="Calpain_III"/>
</dbReference>
<dbReference type="SUPFAM" id="SSF56112">
    <property type="entry name" value="Protein kinase-like (PK-like)"/>
    <property type="match status" value="1"/>
</dbReference>
<feature type="region of interest" description="Disordered" evidence="13">
    <location>
        <begin position="345"/>
        <end position="384"/>
    </location>
</feature>
<dbReference type="PROSITE" id="PS50011">
    <property type="entry name" value="PROTEIN_KINASE_DOM"/>
    <property type="match status" value="1"/>
</dbReference>
<evidence type="ECO:0000313" key="15">
    <source>
        <dbReference type="EMBL" id="KAF2076337.1"/>
    </source>
</evidence>
<keyword evidence="8 12" id="KW-0067">ATP-binding</keyword>
<accession>A0A8J4V6Z5</accession>
<dbReference type="OrthoDB" id="15812at2759"/>
<dbReference type="GO" id="GO:0005524">
    <property type="term" value="F:ATP binding"/>
    <property type="evidence" value="ECO:0007669"/>
    <property type="project" value="UniProtKB-UniRule"/>
</dbReference>
<evidence type="ECO:0000256" key="6">
    <source>
        <dbReference type="ARBA" id="ARBA00022741"/>
    </source>
</evidence>
<feature type="compositionally biased region" description="Low complexity" evidence="13">
    <location>
        <begin position="400"/>
        <end position="457"/>
    </location>
</feature>
<evidence type="ECO:0000256" key="3">
    <source>
        <dbReference type="ARBA" id="ARBA00012513"/>
    </source>
</evidence>
<dbReference type="InterPro" id="IPR050629">
    <property type="entry name" value="STE20/SPS1-PAK"/>
</dbReference>
<evidence type="ECO:0000259" key="14">
    <source>
        <dbReference type="PROSITE" id="PS50011"/>
    </source>
</evidence>
<gene>
    <name evidence="15" type="ORF">CYY_002343</name>
</gene>
<dbReference type="FunFam" id="3.30.200.20:FF:000040">
    <property type="entry name" value="Dual specificity mitogen-activated protein kinase kinase"/>
    <property type="match status" value="1"/>
</dbReference>
<dbReference type="InterPro" id="IPR000719">
    <property type="entry name" value="Prot_kinase_dom"/>
</dbReference>
<dbReference type="GO" id="GO:0031152">
    <property type="term" value="P:aggregation involved in sorocarp development"/>
    <property type="evidence" value="ECO:0007669"/>
    <property type="project" value="UniProtKB-ARBA"/>
</dbReference>
<dbReference type="EMBL" id="AJWJ01000064">
    <property type="protein sequence ID" value="KAF2076337.1"/>
    <property type="molecule type" value="Genomic_DNA"/>
</dbReference>
<evidence type="ECO:0000256" key="8">
    <source>
        <dbReference type="ARBA" id="ARBA00022840"/>
    </source>
</evidence>
<keyword evidence="7" id="KW-0418">Kinase</keyword>
<keyword evidence="5" id="KW-0808">Transferase</keyword>
<proteinExistence type="inferred from homology"/>
<dbReference type="Gene3D" id="2.60.120.380">
    <property type="match status" value="4"/>
</dbReference>
<feature type="compositionally biased region" description="Polar residues" evidence="13">
    <location>
        <begin position="458"/>
        <end position="492"/>
    </location>
</feature>
<reference evidence="15" key="1">
    <citation type="submission" date="2020-01" db="EMBL/GenBank/DDBJ databases">
        <title>Development of genomics and gene disruption for Polysphondylium violaceum indicates a role for the polyketide synthase stlB in stalk morphogenesis.</title>
        <authorList>
            <person name="Narita B."/>
            <person name="Kawabe Y."/>
            <person name="Kin K."/>
            <person name="Saito T."/>
            <person name="Gibbs R."/>
            <person name="Kuspa A."/>
            <person name="Muzny D."/>
            <person name="Queller D."/>
            <person name="Richards S."/>
            <person name="Strassman J."/>
            <person name="Sucgang R."/>
            <person name="Worley K."/>
            <person name="Schaap P."/>
        </authorList>
    </citation>
    <scope>NUCLEOTIDE SEQUENCE</scope>
    <source>
        <strain evidence="15">QSvi11</strain>
    </source>
</reference>
<keyword evidence="9" id="KW-0464">Manganese</keyword>
<keyword evidence="6 12" id="KW-0547">Nucleotide-binding</keyword>
<keyword evidence="4" id="KW-0723">Serine/threonine-protein kinase</keyword>
<evidence type="ECO:0000313" key="16">
    <source>
        <dbReference type="Proteomes" id="UP000695562"/>
    </source>
</evidence>
<sequence length="1094" mass="121194">MEENGGISDFKLPEGIKDPSVEFDLLECLGRGSFGSVFKAVHKRTGYIVAVKLVPVNEDFQEILKEINIMKQCRSKYVVQYFGNYFKDETCWIIMEYCALGSVSDMMNVTNRILNEEQIALVCYSVLKGLYYLHKNSKIHRDIKPGNILVTLSGECKLADFGVSGQLSERTRKRNTVIGTPFFLAPEVIQEVGYDNKADIWALGISAIEMAEFHPPYHDLHPMRVLFMIPTAPSPTLKDSTWSPEFSDFIRLCLAKEQSQRPSAKELLKHPFFEKKVKGTYVMKSLTDTAQMIIDRCGGREQAIKEAHERKSKQSGEPVQFIHCETVDEPDSSSDEEDLLEKNNKMRNSVGGGGNNNGSNRASPVIAGNNNSSTNNSNQQNKDKNDINELDSLLNGIMLSSNNNNNNNNNNSSNRPISGSSSNNSNSTNYSSNNNNNINNNNYNSTISGSSATTTSSIPKSTTNTTSPIQASMGFSKQLSNSSFPVSPNTVPSKPIEQKPKPPASELDDLLEEMLNPSFGSKPRGLTPISSPAVPKRLSTNISPSISTTCRISGVWSGANAGGCANTPQWRNNPQFLLQCNTNTSVRVSLRQTGDKLVHIGFYFTKANSLSSADVFRKRITLTKEVLVPGIDITFLRNTEISAKTNIEAGNYIIIPATFEPGQEGSFELEVIPSNPSDLVKLTEITPDRDWKLVSRHMEWRGQSAGGSFSGSSGTWKENPKLFFEITQPSTMTIVLGKMADISKETYTGFYVFKAEKSTPYIFLTATNLVAKTSFINGSEVLHTQSFQAGAYIIVPCTYDAQQEGSFTLNVYCDSQINVLSLDDQITTVHGEWRALTAGGCLNHTTWRNNMQFLVSNNANSPTKVTIMLEQLEKNGNSTLPFVGFYIAKANYQPPQSKKVYSLTPKDIVGNTEFINDYQVHFTCIMEPQSSYIIIPSTFTPGIEYPFNIRVASNTPAPNIVRIVPLPSFNTKKLDGEWKGPSCGGRYSNTSSSWTLNPRFQFNLPKGGRYCIILSQSDKSSYHGIGFYYFKTQPDGTLSEFICKSGFVCGKEIVLEGHATESIRGVIIPATFDAGIPDHFNVTIYSEFDYDFYN</sequence>
<feature type="binding site" evidence="12">
    <location>
        <position position="52"/>
    </location>
    <ligand>
        <name>ATP</name>
        <dbReference type="ChEBI" id="CHEBI:30616"/>
    </ligand>
</feature>
<dbReference type="GO" id="GO:0004674">
    <property type="term" value="F:protein serine/threonine kinase activity"/>
    <property type="evidence" value="ECO:0007669"/>
    <property type="project" value="UniProtKB-KW"/>
</dbReference>
<dbReference type="InterPro" id="IPR022682">
    <property type="entry name" value="Calpain_domain_III"/>
</dbReference>
<feature type="region of interest" description="Disordered" evidence="13">
    <location>
        <begin position="397"/>
        <end position="505"/>
    </location>
</feature>